<accession>A0AAD5NJ23</accession>
<dbReference type="InterPro" id="IPR017853">
    <property type="entry name" value="GH"/>
</dbReference>
<name>A0AAD5NJ23_ACENE</name>
<dbReference type="GO" id="GO:0051017">
    <property type="term" value="P:actin filament bundle assembly"/>
    <property type="evidence" value="ECO:0007669"/>
    <property type="project" value="TreeGrafter"/>
</dbReference>
<sequence>MTYFSNKILALFFSCVLSFTFIAQSIPYRAVNLGNWLVIEGWMKPSLFAKIPNNDLLVRSGAQLTADYTGSSWNDSDPSVFKMSIVRTLQGEYQITNGYSPNRAPQVLRALDNAFTWAQKYGMKVIVDLHAVRGSQNGNEHSGTGDGFPEWGNSYIPDTVAIIDFLAAWSDVPNGISTGRSQDLVVARQLLHWKIPLASPIRCPNLKVLNEFLDEISHTLLQPDVPLDRVSGIQTNMKKIVNHKGNCNKFQLIQFAIFNELCRKKGKASVILFVGQGMVSCCD</sequence>
<dbReference type="GO" id="GO:0051015">
    <property type="term" value="F:actin filament binding"/>
    <property type="evidence" value="ECO:0007669"/>
    <property type="project" value="InterPro"/>
</dbReference>
<reference evidence="2" key="1">
    <citation type="journal article" date="2022" name="Plant J.">
        <title>Strategies of tolerance reflected in two North American maple genomes.</title>
        <authorList>
            <person name="McEvoy S.L."/>
            <person name="Sezen U.U."/>
            <person name="Trouern-Trend A."/>
            <person name="McMahon S.M."/>
            <person name="Schaberg P.G."/>
            <person name="Yang J."/>
            <person name="Wegrzyn J.L."/>
            <person name="Swenson N.G."/>
        </authorList>
    </citation>
    <scope>NUCLEOTIDE SEQUENCE</scope>
    <source>
        <strain evidence="2">91603</strain>
    </source>
</reference>
<feature type="chain" id="PRO_5042273607" evidence="1">
    <location>
        <begin position="26"/>
        <end position="283"/>
    </location>
</feature>
<dbReference type="PANTHER" id="PTHR10551:SF13">
    <property type="entry name" value="GLUCAN 1,3-BETA-GLUCOSIDASE ARB_04467-RELATED"/>
    <property type="match status" value="1"/>
</dbReference>
<dbReference type="GO" id="GO:0016477">
    <property type="term" value="P:cell migration"/>
    <property type="evidence" value="ECO:0007669"/>
    <property type="project" value="TreeGrafter"/>
</dbReference>
<gene>
    <name evidence="2" type="ORF">LWI28_007598</name>
</gene>
<keyword evidence="3" id="KW-1185">Reference proteome</keyword>
<dbReference type="Proteomes" id="UP001064489">
    <property type="component" value="Chromosome 2"/>
</dbReference>
<dbReference type="Gene3D" id="1.20.120.140">
    <property type="entry name" value="Signal recognition particle SRP54, nucleotide-binding domain"/>
    <property type="match status" value="1"/>
</dbReference>
<dbReference type="EMBL" id="JAJSOW010000106">
    <property type="protein sequence ID" value="KAI9160377.1"/>
    <property type="molecule type" value="Genomic_DNA"/>
</dbReference>
<reference evidence="2" key="2">
    <citation type="submission" date="2023-02" db="EMBL/GenBank/DDBJ databases">
        <authorList>
            <person name="Swenson N.G."/>
            <person name="Wegrzyn J.L."/>
            <person name="Mcevoy S.L."/>
        </authorList>
    </citation>
    <scope>NUCLEOTIDE SEQUENCE</scope>
    <source>
        <strain evidence="2">91603</strain>
        <tissue evidence="2">Leaf</tissue>
    </source>
</reference>
<evidence type="ECO:0000313" key="2">
    <source>
        <dbReference type="EMBL" id="KAI9160377.1"/>
    </source>
</evidence>
<dbReference type="InterPro" id="IPR010431">
    <property type="entry name" value="Fascin"/>
</dbReference>
<dbReference type="SUPFAM" id="SSF51445">
    <property type="entry name" value="(Trans)glycosidases"/>
    <property type="match status" value="1"/>
</dbReference>
<evidence type="ECO:0000313" key="3">
    <source>
        <dbReference type="Proteomes" id="UP001064489"/>
    </source>
</evidence>
<dbReference type="Gene3D" id="3.20.20.80">
    <property type="entry name" value="Glycosidases"/>
    <property type="match status" value="1"/>
</dbReference>
<dbReference type="InterPro" id="IPR042101">
    <property type="entry name" value="SRP54_N_sf"/>
</dbReference>
<keyword evidence="1" id="KW-0732">Signal</keyword>
<feature type="signal peptide" evidence="1">
    <location>
        <begin position="1"/>
        <end position="25"/>
    </location>
</feature>
<dbReference type="GO" id="GO:0015629">
    <property type="term" value="C:actin cytoskeleton"/>
    <property type="evidence" value="ECO:0007669"/>
    <property type="project" value="TreeGrafter"/>
</dbReference>
<dbReference type="GO" id="GO:0007163">
    <property type="term" value="P:establishment or maintenance of cell polarity"/>
    <property type="evidence" value="ECO:0007669"/>
    <property type="project" value="TreeGrafter"/>
</dbReference>
<dbReference type="PANTHER" id="PTHR10551">
    <property type="entry name" value="FASCIN"/>
    <property type="match status" value="1"/>
</dbReference>
<dbReference type="InterPro" id="IPR036225">
    <property type="entry name" value="SRP/SRP_N"/>
</dbReference>
<dbReference type="SUPFAM" id="SSF47364">
    <property type="entry name" value="Domain of the SRP/SRP receptor G-proteins"/>
    <property type="match status" value="1"/>
</dbReference>
<protein>
    <submittedName>
        <fullName evidence="2">Uncharacterized protein</fullName>
    </submittedName>
</protein>
<proteinExistence type="predicted"/>
<organism evidence="2 3">
    <name type="scientific">Acer negundo</name>
    <name type="common">Box elder</name>
    <dbReference type="NCBI Taxonomy" id="4023"/>
    <lineage>
        <taxon>Eukaryota</taxon>
        <taxon>Viridiplantae</taxon>
        <taxon>Streptophyta</taxon>
        <taxon>Embryophyta</taxon>
        <taxon>Tracheophyta</taxon>
        <taxon>Spermatophyta</taxon>
        <taxon>Magnoliopsida</taxon>
        <taxon>eudicotyledons</taxon>
        <taxon>Gunneridae</taxon>
        <taxon>Pentapetalae</taxon>
        <taxon>rosids</taxon>
        <taxon>malvids</taxon>
        <taxon>Sapindales</taxon>
        <taxon>Sapindaceae</taxon>
        <taxon>Hippocastanoideae</taxon>
        <taxon>Acereae</taxon>
        <taxon>Acer</taxon>
    </lineage>
</organism>
<dbReference type="GO" id="GO:0005737">
    <property type="term" value="C:cytoplasm"/>
    <property type="evidence" value="ECO:0007669"/>
    <property type="project" value="TreeGrafter"/>
</dbReference>
<comment type="caution">
    <text evidence="2">The sequence shown here is derived from an EMBL/GenBank/DDBJ whole genome shotgun (WGS) entry which is preliminary data.</text>
</comment>
<dbReference type="AlphaFoldDB" id="A0AAD5NJ23"/>
<evidence type="ECO:0000256" key="1">
    <source>
        <dbReference type="SAM" id="SignalP"/>
    </source>
</evidence>